<dbReference type="GO" id="GO:0008009">
    <property type="term" value="F:chemokine activity"/>
    <property type="evidence" value="ECO:0007669"/>
    <property type="project" value="InterPro"/>
</dbReference>
<evidence type="ECO:0000313" key="4">
    <source>
        <dbReference type="Proteomes" id="UP000504630"/>
    </source>
</evidence>
<evidence type="ECO:0000256" key="1">
    <source>
        <dbReference type="ARBA" id="ARBA00022514"/>
    </source>
</evidence>
<dbReference type="RefSeq" id="XP_029284389.1">
    <property type="nucleotide sequence ID" value="XM_029428529.1"/>
</dbReference>
<dbReference type="InterPro" id="IPR001811">
    <property type="entry name" value="Chemokine_IL8-like_dom"/>
</dbReference>
<keyword evidence="2" id="KW-0732">Signal</keyword>
<dbReference type="InterPro" id="IPR039809">
    <property type="entry name" value="Chemokine_b/g/d"/>
</dbReference>
<evidence type="ECO:0000259" key="3">
    <source>
        <dbReference type="SMART" id="SM00199"/>
    </source>
</evidence>
<keyword evidence="4" id="KW-1185">Reference proteome</keyword>
<dbReference type="GeneID" id="115006337"/>
<feature type="signal peptide" evidence="2">
    <location>
        <begin position="1"/>
        <end position="20"/>
    </location>
</feature>
<evidence type="ECO:0000256" key="2">
    <source>
        <dbReference type="SAM" id="SignalP"/>
    </source>
</evidence>
<gene>
    <name evidence="5" type="primary">LOC115006337</name>
</gene>
<accession>A0A6J2PG94</accession>
<proteinExistence type="predicted"/>
<organism evidence="4 5">
    <name type="scientific">Cottoperca gobio</name>
    <name type="common">Frogmouth</name>
    <name type="synonym">Aphritis gobio</name>
    <dbReference type="NCBI Taxonomy" id="56716"/>
    <lineage>
        <taxon>Eukaryota</taxon>
        <taxon>Metazoa</taxon>
        <taxon>Chordata</taxon>
        <taxon>Craniata</taxon>
        <taxon>Vertebrata</taxon>
        <taxon>Euteleostomi</taxon>
        <taxon>Actinopterygii</taxon>
        <taxon>Neopterygii</taxon>
        <taxon>Teleostei</taxon>
        <taxon>Neoteleostei</taxon>
        <taxon>Acanthomorphata</taxon>
        <taxon>Eupercaria</taxon>
        <taxon>Perciformes</taxon>
        <taxon>Notothenioidei</taxon>
        <taxon>Bovichtidae</taxon>
        <taxon>Cottoperca</taxon>
    </lineage>
</organism>
<dbReference type="PANTHER" id="PTHR12015:SF198">
    <property type="entry name" value="PLATELET BASIC PROTEIN"/>
    <property type="match status" value="1"/>
</dbReference>
<dbReference type="SMART" id="SM00199">
    <property type="entry name" value="SCY"/>
    <property type="match status" value="1"/>
</dbReference>
<dbReference type="InParanoid" id="A0A6J2PG94"/>
<feature type="domain" description="Chemokine interleukin-8-like" evidence="3">
    <location>
        <begin position="28"/>
        <end position="86"/>
    </location>
</feature>
<dbReference type="Proteomes" id="UP000504630">
    <property type="component" value="Chromosome 3"/>
</dbReference>
<keyword evidence="1" id="KW-0202">Cytokine</keyword>
<feature type="chain" id="PRO_5026904164" evidence="2">
    <location>
        <begin position="21"/>
        <end position="100"/>
    </location>
</feature>
<dbReference type="OrthoDB" id="8934837at2759"/>
<name>A0A6J2PG94_COTGO</name>
<dbReference type="Pfam" id="PF00048">
    <property type="entry name" value="IL8"/>
    <property type="match status" value="1"/>
</dbReference>
<dbReference type="GO" id="GO:0005615">
    <property type="term" value="C:extracellular space"/>
    <property type="evidence" value="ECO:0007669"/>
    <property type="project" value="UniProtKB-KW"/>
</dbReference>
<dbReference type="KEGG" id="cgob:115006337"/>
<dbReference type="Gene3D" id="2.40.50.40">
    <property type="match status" value="1"/>
</dbReference>
<reference evidence="5" key="1">
    <citation type="submission" date="2025-08" db="UniProtKB">
        <authorList>
            <consortium name="RefSeq"/>
        </authorList>
    </citation>
    <scope>IDENTIFICATION</scope>
</reference>
<dbReference type="AlphaFoldDB" id="A0A6J2PG94"/>
<protein>
    <submittedName>
        <fullName evidence="5">C-C motif chemokine 22-like</fullName>
    </submittedName>
</protein>
<evidence type="ECO:0000313" key="5">
    <source>
        <dbReference type="RefSeq" id="XP_029284389.1"/>
    </source>
</evidence>
<sequence length="100" mass="11283">MKTLVTLVLLICFLRHSSDAQEAASAPKDGCCQGYSPTPIPKRQVRHVGMTPSDCHLKAVVITTVCEIKVCVDPEWQWTKNLLARYKKSLSKCRRNVKKK</sequence>
<dbReference type="GO" id="GO:0006955">
    <property type="term" value="P:immune response"/>
    <property type="evidence" value="ECO:0007669"/>
    <property type="project" value="InterPro"/>
</dbReference>
<dbReference type="PANTHER" id="PTHR12015">
    <property type="entry name" value="SMALL INDUCIBLE CYTOKINE A"/>
    <property type="match status" value="1"/>
</dbReference>
<dbReference type="InterPro" id="IPR036048">
    <property type="entry name" value="Interleukin_8-like_sf"/>
</dbReference>
<dbReference type="SUPFAM" id="SSF54117">
    <property type="entry name" value="Interleukin 8-like chemokines"/>
    <property type="match status" value="1"/>
</dbReference>